<reference evidence="3" key="2">
    <citation type="submission" date="2014-06" db="EMBL/GenBank/DDBJ databases">
        <title>The complete genome of Blastobotrys (Arxula) adeninivorans LS3 - a yeast of biotechnological interest.</title>
        <authorList>
            <person name="Kunze G."/>
            <person name="Gaillardin C."/>
            <person name="Czernicka M."/>
            <person name="Durrens P."/>
            <person name="Martin T."/>
            <person name="Boer E."/>
            <person name="Gabaldon T."/>
            <person name="Cruz J."/>
            <person name="Talla E."/>
            <person name="Marck C."/>
            <person name="Goffeau A."/>
            <person name="Barbe V."/>
            <person name="Baret P."/>
            <person name="Baronian K."/>
            <person name="Beier S."/>
            <person name="Bleykasten C."/>
            <person name="Bode R."/>
            <person name="Casaregola S."/>
            <person name="Despons L."/>
            <person name="Fairhead C."/>
            <person name="Giersberg M."/>
            <person name="Gierski P."/>
            <person name="Hahnel U."/>
            <person name="Hartmann A."/>
            <person name="Jankowska D."/>
            <person name="Jubin C."/>
            <person name="Jung P."/>
            <person name="Lafontaine I."/>
            <person name="Leh-Louis V."/>
            <person name="Lemaire M."/>
            <person name="Marcet-Houben M."/>
            <person name="Mascher M."/>
            <person name="Morel G."/>
            <person name="Richard G.-F."/>
            <person name="Riechen J."/>
            <person name="Sacerdot C."/>
            <person name="Sarkar A."/>
            <person name="Savel G."/>
            <person name="Schacherer J."/>
            <person name="Sherman D."/>
            <person name="Straub M.-L."/>
            <person name="Stein N."/>
            <person name="Thierry A."/>
            <person name="Trautwein-Schult A."/>
            <person name="Westhof E."/>
            <person name="Worch S."/>
            <person name="Dujon B."/>
            <person name="Souciet J.-L."/>
            <person name="Wincker P."/>
            <person name="Scholz U."/>
            <person name="Neuveglise N."/>
        </authorList>
    </citation>
    <scope>NUCLEOTIDE SEQUENCE</scope>
    <source>
        <strain evidence="3">LS3</strain>
    </source>
</reference>
<reference evidence="3" key="1">
    <citation type="submission" date="2014-02" db="EMBL/GenBank/DDBJ databases">
        <authorList>
            <person name="Genoscope - CEA"/>
        </authorList>
    </citation>
    <scope>NUCLEOTIDE SEQUENCE</scope>
    <source>
        <strain evidence="3">LS3</strain>
    </source>
</reference>
<evidence type="ECO:0000256" key="2">
    <source>
        <dbReference type="SAM" id="Phobius"/>
    </source>
</evidence>
<evidence type="ECO:0000256" key="1">
    <source>
        <dbReference type="SAM" id="MobiDB-lite"/>
    </source>
</evidence>
<name>A0A060T3C3_BLAAD</name>
<dbReference type="PANTHER" id="PTHR35519">
    <property type="entry name" value="MEMBRANE PROTEINS"/>
    <property type="match status" value="1"/>
</dbReference>
<dbReference type="AlphaFoldDB" id="A0A060T3C3"/>
<keyword evidence="2" id="KW-1133">Transmembrane helix</keyword>
<evidence type="ECO:0000313" key="3">
    <source>
        <dbReference type="EMBL" id="CDP33666.1"/>
    </source>
</evidence>
<feature type="region of interest" description="Disordered" evidence="1">
    <location>
        <begin position="185"/>
        <end position="259"/>
    </location>
</feature>
<gene>
    <name evidence="3" type="ORF">GNLVRS02_ARAD1A14498g</name>
</gene>
<proteinExistence type="predicted"/>
<keyword evidence="2" id="KW-0472">Membrane</keyword>
<protein>
    <submittedName>
        <fullName evidence="3">ARAD1A14498p</fullName>
    </submittedName>
</protein>
<dbReference type="PANTHER" id="PTHR35519:SF1">
    <property type="entry name" value="YALI0C06193P"/>
    <property type="match status" value="1"/>
</dbReference>
<dbReference type="InterPro" id="IPR025187">
    <property type="entry name" value="DUF4112"/>
</dbReference>
<dbReference type="EMBL" id="HG937691">
    <property type="protein sequence ID" value="CDP33666.1"/>
    <property type="molecule type" value="Genomic_DNA"/>
</dbReference>
<dbReference type="PhylomeDB" id="A0A060T3C3"/>
<dbReference type="Pfam" id="PF13430">
    <property type="entry name" value="DUF4112"/>
    <property type="match status" value="1"/>
</dbReference>
<sequence length="259" mass="28649">MDAVSGAGENVSDAVQNLPGFDVVNDLWNEYAGEYMQTKDPFYVKDQDGEEHRRKPPQGASPQEIKVWKRIVNKAWVHDRNFLGACYWLDLGLGMAPLVDLIPILGPMTMYALHGRILTLSEELRVPASLHAKMSANILFDFLMALIPVVGAIFGWINACSTRNAALLDTWLRFKIEHRQNQLGPFQELHTAPRRPTTVQSNGYGTGRVTASPQRPPQTGYNRSGFTATQGPQFTPAAPPKQSKKPKRGQGAAQEVGVL</sequence>
<keyword evidence="2" id="KW-0812">Transmembrane</keyword>
<organism evidence="3">
    <name type="scientific">Blastobotrys adeninivorans</name>
    <name type="common">Yeast</name>
    <name type="synonym">Arxula adeninivorans</name>
    <dbReference type="NCBI Taxonomy" id="409370"/>
    <lineage>
        <taxon>Eukaryota</taxon>
        <taxon>Fungi</taxon>
        <taxon>Dikarya</taxon>
        <taxon>Ascomycota</taxon>
        <taxon>Saccharomycotina</taxon>
        <taxon>Dipodascomycetes</taxon>
        <taxon>Dipodascales</taxon>
        <taxon>Trichomonascaceae</taxon>
        <taxon>Blastobotrys</taxon>
    </lineage>
</organism>
<feature type="compositionally biased region" description="Polar residues" evidence="1">
    <location>
        <begin position="197"/>
        <end position="233"/>
    </location>
</feature>
<accession>A0A060T3C3</accession>
<feature type="transmembrane region" description="Helical" evidence="2">
    <location>
        <begin position="138"/>
        <end position="157"/>
    </location>
</feature>